<keyword evidence="9" id="KW-0460">Magnesium</keyword>
<organism evidence="11 12">
    <name type="scientific">Candidatus Muproteobacteria bacterium RBG_16_65_34</name>
    <dbReference type="NCBI Taxonomy" id="1817760"/>
    <lineage>
        <taxon>Bacteria</taxon>
        <taxon>Pseudomonadati</taxon>
        <taxon>Pseudomonadota</taxon>
        <taxon>Candidatus Muproteobacteria</taxon>
    </lineage>
</organism>
<dbReference type="AlphaFoldDB" id="A0A1F6TT77"/>
<dbReference type="STRING" id="1817760.A2151_08170"/>
<evidence type="ECO:0000256" key="4">
    <source>
        <dbReference type="ARBA" id="ARBA00022490"/>
    </source>
</evidence>
<evidence type="ECO:0000256" key="1">
    <source>
        <dbReference type="ARBA" id="ARBA00004496"/>
    </source>
</evidence>
<dbReference type="NCBIfam" id="TIGR00150">
    <property type="entry name" value="T6A_YjeE"/>
    <property type="match status" value="1"/>
</dbReference>
<reference evidence="11 12" key="1">
    <citation type="journal article" date="2016" name="Nat. Commun.">
        <title>Thousands of microbial genomes shed light on interconnected biogeochemical processes in an aquifer system.</title>
        <authorList>
            <person name="Anantharaman K."/>
            <person name="Brown C.T."/>
            <person name="Hug L.A."/>
            <person name="Sharon I."/>
            <person name="Castelle C.J."/>
            <person name="Probst A.J."/>
            <person name="Thomas B.C."/>
            <person name="Singh A."/>
            <person name="Wilkins M.J."/>
            <person name="Karaoz U."/>
            <person name="Brodie E.L."/>
            <person name="Williams K.H."/>
            <person name="Hubbard S.S."/>
            <person name="Banfield J.F."/>
        </authorList>
    </citation>
    <scope>NUCLEOTIDE SEQUENCE [LARGE SCALE GENOMIC DNA]</scope>
</reference>
<dbReference type="Pfam" id="PF02367">
    <property type="entry name" value="TsaE"/>
    <property type="match status" value="1"/>
</dbReference>
<dbReference type="InterPro" id="IPR027417">
    <property type="entry name" value="P-loop_NTPase"/>
</dbReference>
<dbReference type="GO" id="GO:0016740">
    <property type="term" value="F:transferase activity"/>
    <property type="evidence" value="ECO:0007669"/>
    <property type="project" value="UniProtKB-KW"/>
</dbReference>
<sequence>MNRVARYVATEADMEALGTGLARCLRTVRLIYVHGALGAGKTTLVRGMLRGLGYTGAVKSPTFTLVEPYALEGVTFYHFDLYRLNDPEELEHIGVRDYLAGQGVCVVEWAERARDLLPAPDVAVMIESVQTGRDVTLTAHTEAGRACIAGLA</sequence>
<dbReference type="GO" id="GO:0005524">
    <property type="term" value="F:ATP binding"/>
    <property type="evidence" value="ECO:0007669"/>
    <property type="project" value="UniProtKB-KW"/>
</dbReference>
<dbReference type="SUPFAM" id="SSF52540">
    <property type="entry name" value="P-loop containing nucleoside triphosphate hydrolases"/>
    <property type="match status" value="1"/>
</dbReference>
<accession>A0A1F6TT77</accession>
<evidence type="ECO:0000256" key="9">
    <source>
        <dbReference type="ARBA" id="ARBA00022842"/>
    </source>
</evidence>
<dbReference type="GO" id="GO:0046872">
    <property type="term" value="F:metal ion binding"/>
    <property type="evidence" value="ECO:0007669"/>
    <property type="project" value="UniProtKB-KW"/>
</dbReference>
<evidence type="ECO:0000256" key="8">
    <source>
        <dbReference type="ARBA" id="ARBA00022840"/>
    </source>
</evidence>
<dbReference type="GO" id="GO:0005737">
    <property type="term" value="C:cytoplasm"/>
    <property type="evidence" value="ECO:0007669"/>
    <property type="project" value="UniProtKB-SubCell"/>
</dbReference>
<evidence type="ECO:0000256" key="10">
    <source>
        <dbReference type="ARBA" id="ARBA00032441"/>
    </source>
</evidence>
<evidence type="ECO:0000256" key="6">
    <source>
        <dbReference type="ARBA" id="ARBA00022723"/>
    </source>
</evidence>
<dbReference type="Gene3D" id="3.40.50.300">
    <property type="entry name" value="P-loop containing nucleotide triphosphate hydrolases"/>
    <property type="match status" value="1"/>
</dbReference>
<gene>
    <name evidence="11" type="ORF">A2151_08170</name>
</gene>
<dbReference type="EMBL" id="MFSU01000032">
    <property type="protein sequence ID" value="OGI48295.1"/>
    <property type="molecule type" value="Genomic_DNA"/>
</dbReference>
<name>A0A1F6TT77_9PROT</name>
<dbReference type="GO" id="GO:0002949">
    <property type="term" value="P:tRNA threonylcarbamoyladenosine modification"/>
    <property type="evidence" value="ECO:0007669"/>
    <property type="project" value="InterPro"/>
</dbReference>
<dbReference type="PANTHER" id="PTHR33540:SF2">
    <property type="entry name" value="TRNA THREONYLCARBAMOYLADENOSINE BIOSYNTHESIS PROTEIN TSAE"/>
    <property type="match status" value="1"/>
</dbReference>
<dbReference type="PANTHER" id="PTHR33540">
    <property type="entry name" value="TRNA THREONYLCARBAMOYLADENOSINE BIOSYNTHESIS PROTEIN TSAE"/>
    <property type="match status" value="1"/>
</dbReference>
<keyword evidence="7" id="KW-0547">Nucleotide-binding</keyword>
<evidence type="ECO:0000256" key="2">
    <source>
        <dbReference type="ARBA" id="ARBA00007599"/>
    </source>
</evidence>
<dbReference type="Proteomes" id="UP000178885">
    <property type="component" value="Unassembled WGS sequence"/>
</dbReference>
<dbReference type="InterPro" id="IPR003442">
    <property type="entry name" value="T6A_TsaE"/>
</dbReference>
<keyword evidence="11" id="KW-0808">Transferase</keyword>
<evidence type="ECO:0000313" key="11">
    <source>
        <dbReference type="EMBL" id="OGI48295.1"/>
    </source>
</evidence>
<keyword evidence="8" id="KW-0067">ATP-binding</keyword>
<evidence type="ECO:0000256" key="5">
    <source>
        <dbReference type="ARBA" id="ARBA00022694"/>
    </source>
</evidence>
<keyword evidence="5" id="KW-0819">tRNA processing</keyword>
<protein>
    <recommendedName>
        <fullName evidence="3">tRNA threonylcarbamoyladenosine biosynthesis protein TsaE</fullName>
    </recommendedName>
    <alternativeName>
        <fullName evidence="10">t(6)A37 threonylcarbamoyladenosine biosynthesis protein TsaE</fullName>
    </alternativeName>
</protein>
<proteinExistence type="inferred from homology"/>
<evidence type="ECO:0000313" key="12">
    <source>
        <dbReference type="Proteomes" id="UP000178885"/>
    </source>
</evidence>
<keyword evidence="4" id="KW-0963">Cytoplasm</keyword>
<evidence type="ECO:0000256" key="7">
    <source>
        <dbReference type="ARBA" id="ARBA00022741"/>
    </source>
</evidence>
<evidence type="ECO:0000256" key="3">
    <source>
        <dbReference type="ARBA" id="ARBA00019010"/>
    </source>
</evidence>
<comment type="caution">
    <text evidence="11">The sequence shown here is derived from an EMBL/GenBank/DDBJ whole genome shotgun (WGS) entry which is preliminary data.</text>
</comment>
<comment type="similarity">
    <text evidence="2">Belongs to the TsaE family.</text>
</comment>
<comment type="subcellular location">
    <subcellularLocation>
        <location evidence="1">Cytoplasm</location>
    </subcellularLocation>
</comment>
<keyword evidence="6" id="KW-0479">Metal-binding</keyword>